<reference evidence="2" key="2">
    <citation type="journal article" date="2015" name="Data Brief">
        <title>Shoot transcriptome of the giant reed, Arundo donax.</title>
        <authorList>
            <person name="Barrero R.A."/>
            <person name="Guerrero F.D."/>
            <person name="Moolhuijzen P."/>
            <person name="Goolsby J.A."/>
            <person name="Tidwell J."/>
            <person name="Bellgard S.E."/>
            <person name="Bellgard M.I."/>
        </authorList>
    </citation>
    <scope>NUCLEOTIDE SEQUENCE</scope>
    <source>
        <tissue evidence="2">Shoot tissue taken approximately 20 cm above the soil surface</tissue>
    </source>
</reference>
<organism evidence="2">
    <name type="scientific">Arundo donax</name>
    <name type="common">Giant reed</name>
    <name type="synonym">Donax arundinaceus</name>
    <dbReference type="NCBI Taxonomy" id="35708"/>
    <lineage>
        <taxon>Eukaryota</taxon>
        <taxon>Viridiplantae</taxon>
        <taxon>Streptophyta</taxon>
        <taxon>Embryophyta</taxon>
        <taxon>Tracheophyta</taxon>
        <taxon>Spermatophyta</taxon>
        <taxon>Magnoliopsida</taxon>
        <taxon>Liliopsida</taxon>
        <taxon>Poales</taxon>
        <taxon>Poaceae</taxon>
        <taxon>PACMAD clade</taxon>
        <taxon>Arundinoideae</taxon>
        <taxon>Arundineae</taxon>
        <taxon>Arundo</taxon>
    </lineage>
</organism>
<sequence>MSTTVPAGPSHLGGSSVVLLTRYGCGRSSSLCTSRLACRGSALAAAGLLALGSASPGPFFRDLKKSSTFLSSTSPLSLPPSFLLASGTSLSSSFFSSSKKTRPLSASEGGPASAGTKALSRDWCGKYFFSRR</sequence>
<protein>
    <submittedName>
        <fullName evidence="2">Uncharacterized protein</fullName>
    </submittedName>
</protein>
<name>A0A0A9DWB0_ARUDO</name>
<dbReference type="AlphaFoldDB" id="A0A0A9DWB0"/>
<reference evidence="2" key="1">
    <citation type="submission" date="2014-09" db="EMBL/GenBank/DDBJ databases">
        <authorList>
            <person name="Magalhaes I.L.F."/>
            <person name="Oliveira U."/>
            <person name="Santos F.R."/>
            <person name="Vidigal T.H.D.A."/>
            <person name="Brescovit A.D."/>
            <person name="Santos A.J."/>
        </authorList>
    </citation>
    <scope>NUCLEOTIDE SEQUENCE</scope>
    <source>
        <tissue evidence="2">Shoot tissue taken approximately 20 cm above the soil surface</tissue>
    </source>
</reference>
<dbReference type="EMBL" id="GBRH01207940">
    <property type="protein sequence ID" value="JAD89955.1"/>
    <property type="molecule type" value="Transcribed_RNA"/>
</dbReference>
<proteinExistence type="predicted"/>
<accession>A0A0A9DWB0</accession>
<feature type="region of interest" description="Disordered" evidence="1">
    <location>
        <begin position="91"/>
        <end position="117"/>
    </location>
</feature>
<evidence type="ECO:0000313" key="2">
    <source>
        <dbReference type="EMBL" id="JAD89955.1"/>
    </source>
</evidence>
<evidence type="ECO:0000256" key="1">
    <source>
        <dbReference type="SAM" id="MobiDB-lite"/>
    </source>
</evidence>